<dbReference type="GO" id="GO:0005737">
    <property type="term" value="C:cytoplasm"/>
    <property type="evidence" value="ECO:0007669"/>
    <property type="project" value="TreeGrafter"/>
</dbReference>
<dbReference type="AlphaFoldDB" id="A0A1C0TVJ6"/>
<dbReference type="PANTHER" id="PTHR21240:SF28">
    <property type="entry name" value="ISO-OROTATE DECARBOXYLASE (EUROFUNG)"/>
    <property type="match status" value="1"/>
</dbReference>
<dbReference type="Gene3D" id="3.20.20.140">
    <property type="entry name" value="Metal-dependent hydrolases"/>
    <property type="match status" value="1"/>
</dbReference>
<dbReference type="Proteomes" id="UP000093366">
    <property type="component" value="Unassembled WGS sequence"/>
</dbReference>
<dbReference type="GO" id="GO:0019748">
    <property type="term" value="P:secondary metabolic process"/>
    <property type="evidence" value="ECO:0007669"/>
    <property type="project" value="TreeGrafter"/>
</dbReference>
<dbReference type="InterPro" id="IPR032466">
    <property type="entry name" value="Metal_Hydrolase"/>
</dbReference>
<dbReference type="InterPro" id="IPR006680">
    <property type="entry name" value="Amidohydro-rel"/>
</dbReference>
<name>A0A1C0TVJ6_9GAMM</name>
<evidence type="ECO:0000313" key="3">
    <source>
        <dbReference type="EMBL" id="OCQ23347.1"/>
    </source>
</evidence>
<evidence type="ECO:0000259" key="2">
    <source>
        <dbReference type="Pfam" id="PF04909"/>
    </source>
</evidence>
<dbReference type="Pfam" id="PF04909">
    <property type="entry name" value="Amidohydro_2"/>
    <property type="match status" value="1"/>
</dbReference>
<gene>
    <name evidence="3" type="ORF">A7985_05225</name>
</gene>
<evidence type="ECO:0000313" key="4">
    <source>
        <dbReference type="Proteomes" id="UP000093366"/>
    </source>
</evidence>
<accession>A0A1C0TVJ6</accession>
<keyword evidence="1" id="KW-0456">Lyase</keyword>
<proteinExistence type="predicted"/>
<reference evidence="4" key="1">
    <citation type="submission" date="2016-07" db="EMBL/GenBank/DDBJ databases">
        <authorList>
            <person name="Florea S."/>
            <person name="Webb J.S."/>
            <person name="Jaromczyk J."/>
            <person name="Schardl C.L."/>
        </authorList>
    </citation>
    <scope>NUCLEOTIDE SEQUENCE [LARGE SCALE GENOMIC DNA]</scope>
    <source>
        <strain evidence="4">IPB1</strain>
    </source>
</reference>
<dbReference type="GO" id="GO:0016787">
    <property type="term" value="F:hydrolase activity"/>
    <property type="evidence" value="ECO:0007669"/>
    <property type="project" value="InterPro"/>
</dbReference>
<sequence length="379" mass="43710">MNKIIIDCDRHVMEPLEIWEQYCSPEIFNSMPVHFNLDDQKSQEERYKRTGIDIRLSPTFKLGEHPILSNWSEEQQIASALIRDESHETRASAMSSRNQVESMHKSGISKALMFPTFAMYIVNHDKITSEQSVNYAKAYNSWIQSYCESHQELLPVGMISRHDSELLVSQIQDIVKKGWNIITTRPEPILGKNLGHPDNDPFWAECEKHNIVICFHGGTHLQGQTVGMDRFESRFALHACSHPMEAQMAFVDLLESGVLERHPNLKFVFLEAGCSWVASWLWRLDNICYDEFPSLTKENIKKKPSEYFKQHCWVGVEIGEPLTDTLNAIGHHKLLFGSDYPHPDHLHLNISDIPQLLPELSQQQIQDILEHNPKSLFNI</sequence>
<dbReference type="InterPro" id="IPR032465">
    <property type="entry name" value="ACMSD"/>
</dbReference>
<dbReference type="PANTHER" id="PTHR21240">
    <property type="entry name" value="2-AMINO-3-CARBOXYLMUCONATE-6-SEMIALDEHYDE DECARBOXYLASE"/>
    <property type="match status" value="1"/>
</dbReference>
<protein>
    <recommendedName>
        <fullName evidence="2">Amidohydrolase-related domain-containing protein</fullName>
    </recommendedName>
</protein>
<dbReference type="RefSeq" id="WP_065789365.1">
    <property type="nucleotide sequence ID" value="NZ_MAUJ01000001.1"/>
</dbReference>
<comment type="caution">
    <text evidence="3">The sequence shown here is derived from an EMBL/GenBank/DDBJ whole genome shotgun (WGS) entry which is preliminary data.</text>
</comment>
<dbReference type="GO" id="GO:0016831">
    <property type="term" value="F:carboxy-lyase activity"/>
    <property type="evidence" value="ECO:0007669"/>
    <property type="project" value="InterPro"/>
</dbReference>
<dbReference type="OrthoDB" id="8617321at2"/>
<dbReference type="SUPFAM" id="SSF51556">
    <property type="entry name" value="Metallo-dependent hydrolases"/>
    <property type="match status" value="1"/>
</dbReference>
<organism evidence="3 4">
    <name type="scientific">Pseudoalteromonas luteoviolacea</name>
    <dbReference type="NCBI Taxonomy" id="43657"/>
    <lineage>
        <taxon>Bacteria</taxon>
        <taxon>Pseudomonadati</taxon>
        <taxon>Pseudomonadota</taxon>
        <taxon>Gammaproteobacteria</taxon>
        <taxon>Alteromonadales</taxon>
        <taxon>Pseudoalteromonadaceae</taxon>
        <taxon>Pseudoalteromonas</taxon>
    </lineage>
</organism>
<evidence type="ECO:0000256" key="1">
    <source>
        <dbReference type="ARBA" id="ARBA00023239"/>
    </source>
</evidence>
<dbReference type="EMBL" id="MAUJ01000001">
    <property type="protein sequence ID" value="OCQ23347.1"/>
    <property type="molecule type" value="Genomic_DNA"/>
</dbReference>
<feature type="domain" description="Amidohydrolase-related" evidence="2">
    <location>
        <begin position="182"/>
        <end position="378"/>
    </location>
</feature>